<evidence type="ECO:0000313" key="1">
    <source>
        <dbReference type="EMBL" id="RHN43674.1"/>
    </source>
</evidence>
<dbReference type="Proteomes" id="UP000265566">
    <property type="component" value="Chromosome 8"/>
</dbReference>
<proteinExistence type="predicted"/>
<organism evidence="1">
    <name type="scientific">Medicago truncatula</name>
    <name type="common">Barrel medic</name>
    <name type="synonym">Medicago tribuloides</name>
    <dbReference type="NCBI Taxonomy" id="3880"/>
    <lineage>
        <taxon>Eukaryota</taxon>
        <taxon>Viridiplantae</taxon>
        <taxon>Streptophyta</taxon>
        <taxon>Embryophyta</taxon>
        <taxon>Tracheophyta</taxon>
        <taxon>Spermatophyta</taxon>
        <taxon>Magnoliopsida</taxon>
        <taxon>eudicotyledons</taxon>
        <taxon>Gunneridae</taxon>
        <taxon>Pentapetalae</taxon>
        <taxon>rosids</taxon>
        <taxon>fabids</taxon>
        <taxon>Fabales</taxon>
        <taxon>Fabaceae</taxon>
        <taxon>Papilionoideae</taxon>
        <taxon>50 kb inversion clade</taxon>
        <taxon>NPAAA clade</taxon>
        <taxon>Hologalegina</taxon>
        <taxon>IRL clade</taxon>
        <taxon>Trifolieae</taxon>
        <taxon>Medicago</taxon>
    </lineage>
</organism>
<dbReference type="AlphaFoldDB" id="A0A396GW02"/>
<dbReference type="EMBL" id="PSQE01000008">
    <property type="protein sequence ID" value="RHN43674.1"/>
    <property type="molecule type" value="Genomic_DNA"/>
</dbReference>
<protein>
    <submittedName>
        <fullName evidence="1">Uncharacterized protein</fullName>
    </submittedName>
</protein>
<comment type="caution">
    <text evidence="1">The sequence shown here is derived from an EMBL/GenBank/DDBJ whole genome shotgun (WGS) entry which is preliminary data.</text>
</comment>
<accession>A0A396GW02</accession>
<name>A0A396GW02_MEDTR</name>
<sequence>MRKGIFKQVLDNGKVTMKRLINDITKLGLEKKKHILESIINTAEEDNENFLHKMRDRMMGWK</sequence>
<gene>
    <name evidence="1" type="ORF">MtrunA17_Chr8g0390441</name>
</gene>
<dbReference type="Gramene" id="rna50288">
    <property type="protein sequence ID" value="RHN43674.1"/>
    <property type="gene ID" value="gene50288"/>
</dbReference>
<reference evidence="1" key="1">
    <citation type="journal article" date="2018" name="Nat. Plants">
        <title>Whole-genome landscape of Medicago truncatula symbiotic genes.</title>
        <authorList>
            <person name="Pecrix Y."/>
            <person name="Gamas P."/>
            <person name="Carrere S."/>
        </authorList>
    </citation>
    <scope>NUCLEOTIDE SEQUENCE</scope>
    <source>
        <tissue evidence="1">Leaves</tissue>
    </source>
</reference>